<dbReference type="Proteomes" id="UP001164250">
    <property type="component" value="Chromosome 1"/>
</dbReference>
<name>A0ACC1C5L9_9ROSI</name>
<sequence>MTLKESTCIFIFPKTKIEINFMAKSSVRRQMSDEVARFLEGTASFADIVFRASEENNDSLENFCENDEDSEENVEENKAFWETQDQLLQATICRTSSIESKVRQATKGALSEINLVGLECVCRKPVAGGCRNCLQRELSLRLQNAGYNCAICKSKWKSSQEIPPGQHIYLEVVEKLSSKKGEMRVVIELNFRGEFEMAKSNGQEVYEGEENAYGSMEKAKVHAGKVAGNIRKNNTSNTACRILRQATKAKSFNVNL</sequence>
<comment type="caution">
    <text evidence="1">The sequence shown here is derived from an EMBL/GenBank/DDBJ whole genome shotgun (WGS) entry which is preliminary data.</text>
</comment>
<protein>
    <submittedName>
        <fullName evidence="1">Uncharacterized protein</fullName>
    </submittedName>
</protein>
<organism evidence="1 2">
    <name type="scientific">Pistacia atlantica</name>
    <dbReference type="NCBI Taxonomy" id="434234"/>
    <lineage>
        <taxon>Eukaryota</taxon>
        <taxon>Viridiplantae</taxon>
        <taxon>Streptophyta</taxon>
        <taxon>Embryophyta</taxon>
        <taxon>Tracheophyta</taxon>
        <taxon>Spermatophyta</taxon>
        <taxon>Magnoliopsida</taxon>
        <taxon>eudicotyledons</taxon>
        <taxon>Gunneridae</taxon>
        <taxon>Pentapetalae</taxon>
        <taxon>rosids</taxon>
        <taxon>malvids</taxon>
        <taxon>Sapindales</taxon>
        <taxon>Anacardiaceae</taxon>
        <taxon>Pistacia</taxon>
    </lineage>
</organism>
<accession>A0ACC1C5L9</accession>
<evidence type="ECO:0000313" key="1">
    <source>
        <dbReference type="EMBL" id="KAJ0110917.1"/>
    </source>
</evidence>
<dbReference type="EMBL" id="CM047897">
    <property type="protein sequence ID" value="KAJ0110917.1"/>
    <property type="molecule type" value="Genomic_DNA"/>
</dbReference>
<keyword evidence="2" id="KW-1185">Reference proteome</keyword>
<proteinExistence type="predicted"/>
<gene>
    <name evidence="1" type="ORF">Patl1_02259</name>
</gene>
<evidence type="ECO:0000313" key="2">
    <source>
        <dbReference type="Proteomes" id="UP001164250"/>
    </source>
</evidence>
<reference evidence="2" key="1">
    <citation type="journal article" date="2023" name="G3 (Bethesda)">
        <title>Genome assembly and association tests identify interacting loci associated with vigor, precocity, and sex in interspecific pistachio rootstocks.</title>
        <authorList>
            <person name="Palmer W."/>
            <person name="Jacygrad E."/>
            <person name="Sagayaradj S."/>
            <person name="Cavanaugh K."/>
            <person name="Han R."/>
            <person name="Bertier L."/>
            <person name="Beede B."/>
            <person name="Kafkas S."/>
            <person name="Golino D."/>
            <person name="Preece J."/>
            <person name="Michelmore R."/>
        </authorList>
    </citation>
    <scope>NUCLEOTIDE SEQUENCE [LARGE SCALE GENOMIC DNA]</scope>
</reference>